<proteinExistence type="predicted"/>
<protein>
    <submittedName>
        <fullName evidence="1">Uncharacterized protein</fullName>
    </submittedName>
</protein>
<dbReference type="Proteomes" id="UP001501638">
    <property type="component" value="Unassembled WGS sequence"/>
</dbReference>
<evidence type="ECO:0000313" key="2">
    <source>
        <dbReference type="Proteomes" id="UP001501638"/>
    </source>
</evidence>
<organism evidence="1 2">
    <name type="scientific">Streptomyces macrosporus</name>
    <dbReference type="NCBI Taxonomy" id="44032"/>
    <lineage>
        <taxon>Bacteria</taxon>
        <taxon>Bacillati</taxon>
        <taxon>Actinomycetota</taxon>
        <taxon>Actinomycetes</taxon>
        <taxon>Kitasatosporales</taxon>
        <taxon>Streptomycetaceae</taxon>
        <taxon>Streptomyces</taxon>
    </lineage>
</organism>
<comment type="caution">
    <text evidence="1">The sequence shown here is derived from an EMBL/GenBank/DDBJ whole genome shotgun (WGS) entry which is preliminary data.</text>
</comment>
<sequence length="73" mass="7780">MPIVLWSVVVSHFTTVLPLRRFRALGGAVPDGTARAVDSPTDIFRLLTGSGPSHVRVTVDGPPHFSSLASEIN</sequence>
<keyword evidence="2" id="KW-1185">Reference proteome</keyword>
<reference evidence="2" key="1">
    <citation type="journal article" date="2019" name="Int. J. Syst. Evol. Microbiol.">
        <title>The Global Catalogue of Microorganisms (GCM) 10K type strain sequencing project: providing services to taxonomists for standard genome sequencing and annotation.</title>
        <authorList>
            <consortium name="The Broad Institute Genomics Platform"/>
            <consortium name="The Broad Institute Genome Sequencing Center for Infectious Disease"/>
            <person name="Wu L."/>
            <person name="Ma J."/>
        </authorList>
    </citation>
    <scope>NUCLEOTIDE SEQUENCE [LARGE SCALE GENOMIC DNA]</scope>
    <source>
        <strain evidence="2">JCM 6305</strain>
    </source>
</reference>
<name>A0ABP5X715_9ACTN</name>
<dbReference type="EMBL" id="BAAASZ010000024">
    <property type="protein sequence ID" value="GAA2447211.1"/>
    <property type="molecule type" value="Genomic_DNA"/>
</dbReference>
<evidence type="ECO:0000313" key="1">
    <source>
        <dbReference type="EMBL" id="GAA2447211.1"/>
    </source>
</evidence>
<gene>
    <name evidence="1" type="ORF">GCM10010405_33310</name>
</gene>
<accession>A0ABP5X715</accession>